<dbReference type="InterPro" id="IPR000049">
    <property type="entry name" value="ET-Flavoprotein_bsu_CS"/>
</dbReference>
<feature type="domain" description="Electron transfer flavoprotein alpha/beta-subunit N-terminal" evidence="9">
    <location>
        <begin position="23"/>
        <end position="215"/>
    </location>
</feature>
<dbReference type="STRING" id="282683.SAMN04488105_10712"/>
<evidence type="ECO:0000256" key="3">
    <source>
        <dbReference type="ARBA" id="ARBA00016797"/>
    </source>
</evidence>
<dbReference type="GO" id="GO:0009055">
    <property type="term" value="F:electron transfer activity"/>
    <property type="evidence" value="ECO:0007669"/>
    <property type="project" value="InterPro"/>
</dbReference>
<evidence type="ECO:0000313" key="11">
    <source>
        <dbReference type="Proteomes" id="UP000198994"/>
    </source>
</evidence>
<dbReference type="InterPro" id="IPR014729">
    <property type="entry name" value="Rossmann-like_a/b/a_fold"/>
</dbReference>
<dbReference type="PIRSF" id="PIRSF000090">
    <property type="entry name" value="Beta-ETF"/>
    <property type="match status" value="1"/>
</dbReference>
<evidence type="ECO:0000256" key="8">
    <source>
        <dbReference type="ARBA" id="ARBA00049933"/>
    </source>
</evidence>
<comment type="cofactor">
    <cofactor evidence="8">
        <name>AMP</name>
        <dbReference type="ChEBI" id="CHEBI:456215"/>
    </cofactor>
</comment>
<evidence type="ECO:0000259" key="9">
    <source>
        <dbReference type="SMART" id="SM00893"/>
    </source>
</evidence>
<evidence type="ECO:0000256" key="5">
    <source>
        <dbReference type="ARBA" id="ARBA00022982"/>
    </source>
</evidence>
<dbReference type="RefSeq" id="WP_089959156.1">
    <property type="nucleotide sequence ID" value="NZ_FNAV01000007.1"/>
</dbReference>
<dbReference type="PROSITE" id="PS01065">
    <property type="entry name" value="ETF_BETA"/>
    <property type="match status" value="1"/>
</dbReference>
<organism evidence="10 11">
    <name type="scientific">Salipiger thiooxidans</name>
    <dbReference type="NCBI Taxonomy" id="282683"/>
    <lineage>
        <taxon>Bacteria</taxon>
        <taxon>Pseudomonadati</taxon>
        <taxon>Pseudomonadota</taxon>
        <taxon>Alphaproteobacteria</taxon>
        <taxon>Rhodobacterales</taxon>
        <taxon>Roseobacteraceae</taxon>
        <taxon>Salipiger</taxon>
    </lineage>
</organism>
<dbReference type="OrthoDB" id="9781325at2"/>
<reference evidence="11" key="1">
    <citation type="submission" date="2016-10" db="EMBL/GenBank/DDBJ databases">
        <authorList>
            <person name="Varghese N."/>
            <person name="Submissions S."/>
        </authorList>
    </citation>
    <scope>NUCLEOTIDE SEQUENCE [LARGE SCALE GENOMIC DNA]</scope>
    <source>
        <strain evidence="11">DSM 10146</strain>
    </source>
</reference>
<evidence type="ECO:0000256" key="7">
    <source>
        <dbReference type="ARBA" id="ARBA00042002"/>
    </source>
</evidence>
<dbReference type="CDD" id="cd01714">
    <property type="entry name" value="ETF_beta"/>
    <property type="match status" value="1"/>
</dbReference>
<comment type="subunit">
    <text evidence="2">Heterodimer of an alpha and a beta subunit.</text>
</comment>
<evidence type="ECO:0000256" key="2">
    <source>
        <dbReference type="ARBA" id="ARBA00011355"/>
    </source>
</evidence>
<evidence type="ECO:0000256" key="1">
    <source>
        <dbReference type="ARBA" id="ARBA00007557"/>
    </source>
</evidence>
<dbReference type="InterPro" id="IPR033948">
    <property type="entry name" value="ETF_beta_N"/>
</dbReference>
<dbReference type="SMART" id="SM00893">
    <property type="entry name" value="ETF"/>
    <property type="match status" value="1"/>
</dbReference>
<dbReference type="SUPFAM" id="SSF52402">
    <property type="entry name" value="Adenine nucleotide alpha hydrolases-like"/>
    <property type="match status" value="1"/>
</dbReference>
<dbReference type="AlphaFoldDB" id="A0A1G7FE33"/>
<dbReference type="Gene3D" id="3.40.50.620">
    <property type="entry name" value="HUPs"/>
    <property type="match status" value="1"/>
</dbReference>
<dbReference type="InterPro" id="IPR014730">
    <property type="entry name" value="ETF_a/b_N"/>
</dbReference>
<dbReference type="PANTHER" id="PTHR21294">
    <property type="entry name" value="ELECTRON TRANSFER FLAVOPROTEIN BETA-SUBUNIT"/>
    <property type="match status" value="1"/>
</dbReference>
<dbReference type="FunFam" id="3.40.50.620:FF:000011">
    <property type="entry name" value="Electron transfer flavoprotein subunit beta"/>
    <property type="match status" value="1"/>
</dbReference>
<sequence>MKVLVPVKRVIDYNMKAKVKSDGSGVDLANVKMSMNPFDEIAVEEAIRLREVGKAEEIVAVSVGVKQAQETLRTALAMGADRAILVIASDDVHTDIEPLAVAKILKAIVDEQQPGLVLCGKQAIDNDMNATGQMLSALLGWSQATFASELSVDGDSAVVTREVDGGLQTIKVKIPAVVTVDLRLNEPRYASLPNIMKAKKKPLDEKTAADLGVDVAPRLEIVKTSEPAARQAGEMVPDVDTLVAKLKEKGLV</sequence>
<keyword evidence="11" id="KW-1185">Reference proteome</keyword>
<name>A0A1G7FE33_9RHOB</name>
<accession>A0A1G7FE33</accession>
<keyword evidence="5" id="KW-0249">Electron transport</keyword>
<dbReference type="GO" id="GO:0046395">
    <property type="term" value="P:carboxylic acid catabolic process"/>
    <property type="evidence" value="ECO:0007669"/>
    <property type="project" value="UniProtKB-ARBA"/>
</dbReference>
<protein>
    <recommendedName>
        <fullName evidence="3">Electron transfer flavoprotein subunit beta</fullName>
    </recommendedName>
    <alternativeName>
        <fullName evidence="7">Electron transfer flavoprotein small subunit</fullName>
    </alternativeName>
</protein>
<dbReference type="PANTHER" id="PTHR21294:SF8">
    <property type="entry name" value="ELECTRON TRANSFER FLAVOPROTEIN SUBUNIT BETA"/>
    <property type="match status" value="1"/>
</dbReference>
<gene>
    <name evidence="10" type="ORF">SAMN04488105_10712</name>
</gene>
<dbReference type="Pfam" id="PF01012">
    <property type="entry name" value="ETF"/>
    <property type="match status" value="1"/>
</dbReference>
<dbReference type="Proteomes" id="UP000198994">
    <property type="component" value="Unassembled WGS sequence"/>
</dbReference>
<evidence type="ECO:0000256" key="4">
    <source>
        <dbReference type="ARBA" id="ARBA00022448"/>
    </source>
</evidence>
<dbReference type="EMBL" id="FNAV01000007">
    <property type="protein sequence ID" value="SDE74159.1"/>
    <property type="molecule type" value="Genomic_DNA"/>
</dbReference>
<comment type="similarity">
    <text evidence="1">Belongs to the ETF beta-subunit/FixA family.</text>
</comment>
<evidence type="ECO:0000256" key="6">
    <source>
        <dbReference type="ARBA" id="ARBA00025649"/>
    </source>
</evidence>
<evidence type="ECO:0000313" key="10">
    <source>
        <dbReference type="EMBL" id="SDE74159.1"/>
    </source>
</evidence>
<keyword evidence="4" id="KW-0813">Transport</keyword>
<proteinExistence type="inferred from homology"/>
<comment type="function">
    <text evidence="6">The electron transfer flavoprotein serves as a specific electron acceptor for other dehydrogenases. It transfers the electrons to the main respiratory chain via ETF-ubiquinone oxidoreductase (ETF dehydrogenase).</text>
</comment>
<dbReference type="InterPro" id="IPR012255">
    <property type="entry name" value="ETF_b"/>
</dbReference>